<dbReference type="PANTHER" id="PTHR43784:SF2">
    <property type="entry name" value="GDSL-LIKE LIPASE_ACYLHYDROLASE, PUTATIVE (AFU_ORTHOLOGUE AFUA_2G00820)-RELATED"/>
    <property type="match status" value="1"/>
</dbReference>
<dbReference type="Pfam" id="PF00657">
    <property type="entry name" value="Lipase_GDSL"/>
    <property type="match status" value="1"/>
</dbReference>
<dbReference type="Gene3D" id="3.40.50.1110">
    <property type="entry name" value="SGNH hydrolase"/>
    <property type="match status" value="1"/>
</dbReference>
<dbReference type="STRING" id="1423729.FC80_GL001581"/>
<keyword evidence="2" id="KW-1185">Reference proteome</keyword>
<dbReference type="InterPro" id="IPR001087">
    <property type="entry name" value="GDSL"/>
</dbReference>
<proteinExistence type="predicted"/>
<dbReference type="InterPro" id="IPR053140">
    <property type="entry name" value="GDSL_Rv0518-like"/>
</dbReference>
<dbReference type="AlphaFoldDB" id="A0A0R2CSE4"/>
<protein>
    <recommendedName>
        <fullName evidence="3">SGNH hydrolase-type esterase domain-containing protein</fullName>
    </recommendedName>
</protein>
<dbReference type="RefSeq" id="WP_057828244.1">
    <property type="nucleotide sequence ID" value="NZ_AYZE01000005.1"/>
</dbReference>
<dbReference type="PATRIC" id="fig|1423729.3.peg.1603"/>
<gene>
    <name evidence="1" type="ORF">FC80_GL001581</name>
</gene>
<dbReference type="CDD" id="cd00229">
    <property type="entry name" value="SGNH_hydrolase"/>
    <property type="match status" value="1"/>
</dbReference>
<accession>A0A0R2CSE4</accession>
<name>A0A0R2CSE4_9LACO</name>
<dbReference type="Proteomes" id="UP000051131">
    <property type="component" value="Unassembled WGS sequence"/>
</dbReference>
<dbReference type="PANTHER" id="PTHR43784">
    <property type="entry name" value="GDSL-LIKE LIPASE/ACYLHYDROLASE, PUTATIVE (AFU_ORTHOLOGUE AFUA_2G00820)-RELATED"/>
    <property type="match status" value="1"/>
</dbReference>
<dbReference type="SUPFAM" id="SSF52266">
    <property type="entry name" value="SGNH hydrolase"/>
    <property type="match status" value="1"/>
</dbReference>
<dbReference type="InterPro" id="IPR036514">
    <property type="entry name" value="SGNH_hydro_sf"/>
</dbReference>
<comment type="caution">
    <text evidence="1">The sequence shown here is derived from an EMBL/GenBank/DDBJ whole genome shotgun (WGS) entry which is preliminary data.</text>
</comment>
<dbReference type="GO" id="GO:0016788">
    <property type="term" value="F:hydrolase activity, acting on ester bonds"/>
    <property type="evidence" value="ECO:0007669"/>
    <property type="project" value="InterPro"/>
</dbReference>
<organism evidence="1 2">
    <name type="scientific">Liquorilactobacillus cacaonum DSM 21116</name>
    <dbReference type="NCBI Taxonomy" id="1423729"/>
    <lineage>
        <taxon>Bacteria</taxon>
        <taxon>Bacillati</taxon>
        <taxon>Bacillota</taxon>
        <taxon>Bacilli</taxon>
        <taxon>Lactobacillales</taxon>
        <taxon>Lactobacillaceae</taxon>
        <taxon>Liquorilactobacillus</taxon>
    </lineage>
</organism>
<dbReference type="OrthoDB" id="1828825at2"/>
<evidence type="ECO:0000313" key="2">
    <source>
        <dbReference type="Proteomes" id="UP000051131"/>
    </source>
</evidence>
<evidence type="ECO:0000313" key="1">
    <source>
        <dbReference type="EMBL" id="KRM92644.1"/>
    </source>
</evidence>
<reference evidence="1 2" key="1">
    <citation type="journal article" date="2015" name="Genome Announc.">
        <title>Expanding the biotechnology potential of lactobacilli through comparative genomics of 213 strains and associated genera.</title>
        <authorList>
            <person name="Sun Z."/>
            <person name="Harris H.M."/>
            <person name="McCann A."/>
            <person name="Guo C."/>
            <person name="Argimon S."/>
            <person name="Zhang W."/>
            <person name="Yang X."/>
            <person name="Jeffery I.B."/>
            <person name="Cooney J.C."/>
            <person name="Kagawa T.F."/>
            <person name="Liu W."/>
            <person name="Song Y."/>
            <person name="Salvetti E."/>
            <person name="Wrobel A."/>
            <person name="Rasinkangas P."/>
            <person name="Parkhill J."/>
            <person name="Rea M.C."/>
            <person name="O'Sullivan O."/>
            <person name="Ritari J."/>
            <person name="Douillard F.P."/>
            <person name="Paul Ross R."/>
            <person name="Yang R."/>
            <person name="Briner A.E."/>
            <person name="Felis G.E."/>
            <person name="de Vos W.M."/>
            <person name="Barrangou R."/>
            <person name="Klaenhammer T.R."/>
            <person name="Caufield P.W."/>
            <person name="Cui Y."/>
            <person name="Zhang H."/>
            <person name="O'Toole P.W."/>
        </authorList>
    </citation>
    <scope>NUCLEOTIDE SEQUENCE [LARGE SCALE GENOMIC DNA]</scope>
    <source>
        <strain evidence="1 2">DSM 21116</strain>
    </source>
</reference>
<evidence type="ECO:0008006" key="3">
    <source>
        <dbReference type="Google" id="ProtNLM"/>
    </source>
</evidence>
<dbReference type="EMBL" id="AYZE01000005">
    <property type="protein sequence ID" value="KRM92644.1"/>
    <property type="molecule type" value="Genomic_DNA"/>
</dbReference>
<sequence length="378" mass="43265">MEWSTVWLHECSNFSALPFKMNELTEIVQMTLNENGEALRFELTNLYGKQDILFDEINLSTDKEFHVKQQISFQRQRKVIIKHGSKVLTDPVQLKIIPGMKIFLQLISKKPQEYMDFASTYDTSETNAIIVRKADVKAKLSKNNSARHGWFCLRRAEILTRKRAKKIAIVGDSLAEMGYISSELAEVFRSDYPGEITVLNYGVSGQRLLNNAPQDEPLFTTFGMKVRENVKTAIDDGVDLIVIISGLNDLVLPLFSKQAANQVVNEYDLFDEIRYLIDFGRESAKIIECSITPFEIGHGKEIHTKLMEQNISTRLKFNKLLRKYCTNTLIDSASLMGDIDQLRLQKKYDLGDHLHINKEGGAMVAQEIFNKAQIWLDF</sequence>